<evidence type="ECO:0000256" key="2">
    <source>
        <dbReference type="ARBA" id="ARBA00023125"/>
    </source>
</evidence>
<evidence type="ECO:0000256" key="3">
    <source>
        <dbReference type="ARBA" id="ARBA00023163"/>
    </source>
</evidence>
<proteinExistence type="predicted"/>
<dbReference type="SMART" id="SM00342">
    <property type="entry name" value="HTH_ARAC"/>
    <property type="match status" value="1"/>
</dbReference>
<dbReference type="InterPro" id="IPR009057">
    <property type="entry name" value="Homeodomain-like_sf"/>
</dbReference>
<keyword evidence="1" id="KW-0805">Transcription regulation</keyword>
<keyword evidence="7" id="KW-1185">Reference proteome</keyword>
<dbReference type="Proteomes" id="UP000249016">
    <property type="component" value="Unassembled WGS sequence"/>
</dbReference>
<keyword evidence="3" id="KW-0804">Transcription</keyword>
<organism evidence="6 7">
    <name type="scientific">Spirosoma telluris</name>
    <dbReference type="NCBI Taxonomy" id="2183553"/>
    <lineage>
        <taxon>Bacteria</taxon>
        <taxon>Pseudomonadati</taxon>
        <taxon>Bacteroidota</taxon>
        <taxon>Cytophagia</taxon>
        <taxon>Cytophagales</taxon>
        <taxon>Cytophagaceae</taxon>
        <taxon>Spirosoma</taxon>
    </lineage>
</organism>
<dbReference type="PANTHER" id="PTHR43280">
    <property type="entry name" value="ARAC-FAMILY TRANSCRIPTIONAL REGULATOR"/>
    <property type="match status" value="1"/>
</dbReference>
<dbReference type="Gene3D" id="1.10.10.60">
    <property type="entry name" value="Homeodomain-like"/>
    <property type="match status" value="1"/>
</dbReference>
<dbReference type="InterPro" id="IPR018062">
    <property type="entry name" value="HTH_AraC-typ_CS"/>
</dbReference>
<feature type="domain" description="HTH araC/xylS-type" evidence="5">
    <location>
        <begin position="265"/>
        <end position="373"/>
    </location>
</feature>
<comment type="caution">
    <text evidence="6">The sequence shown here is derived from an EMBL/GenBank/DDBJ whole genome shotgun (WGS) entry which is preliminary data.</text>
</comment>
<gene>
    <name evidence="6" type="ORF">HMF3257_26075</name>
</gene>
<keyword evidence="2" id="KW-0238">DNA-binding</keyword>
<keyword evidence="4" id="KW-0812">Transmembrane</keyword>
<dbReference type="Pfam" id="PF12833">
    <property type="entry name" value="HTH_18"/>
    <property type="match status" value="1"/>
</dbReference>
<dbReference type="GO" id="GO:0043565">
    <property type="term" value="F:sequence-specific DNA binding"/>
    <property type="evidence" value="ECO:0007669"/>
    <property type="project" value="InterPro"/>
</dbReference>
<evidence type="ECO:0000256" key="1">
    <source>
        <dbReference type="ARBA" id="ARBA00023015"/>
    </source>
</evidence>
<dbReference type="SUPFAM" id="SSF46689">
    <property type="entry name" value="Homeodomain-like"/>
    <property type="match status" value="1"/>
</dbReference>
<dbReference type="GO" id="GO:0003700">
    <property type="term" value="F:DNA-binding transcription factor activity"/>
    <property type="evidence" value="ECO:0007669"/>
    <property type="project" value="InterPro"/>
</dbReference>
<feature type="transmembrane region" description="Helical" evidence="4">
    <location>
        <begin position="38"/>
        <end position="57"/>
    </location>
</feature>
<evidence type="ECO:0000256" key="4">
    <source>
        <dbReference type="SAM" id="Phobius"/>
    </source>
</evidence>
<dbReference type="InterPro" id="IPR018060">
    <property type="entry name" value="HTH_AraC"/>
</dbReference>
<sequence length="379" mass="43613">MTISPFDLILLLGSVQGVILASLLWFNPKGRQLSNRLLAVLIGLLALMSFCVGVPVMNRWVSLMLDFLPLIVAMPLGPLLYFYTRSMLEPAFQMGVKERRHFYPTILDFGSKMVGWVFVIGLLLGFFEHKSGPTWGHIMDEYDTYVDIPRWFSVTIYLFLTKRILNQYQRNGQNQPEQGQKLRLLRQFVNVFLGFQVIWFVHLVPYIIPSLREPLLDRFGWYPIYIPIAILIYWLGLKGYLYTRSESVDKLAKSTTSELSSKTVEQVISALVNAMEQQKLFLDTELTVDKLGQHLHLPPKLISAVLNQHLHKNYNGFVNEYRVDEVKRRLRHPAYEHLTLTGIAFDCGFNSQATFQRTFKLVTGSSPGEYLKNSSQIGI</sequence>
<protein>
    <submittedName>
        <fullName evidence="6">AraC family transcriptional regulator</fullName>
    </submittedName>
</protein>
<dbReference type="PROSITE" id="PS00041">
    <property type="entry name" value="HTH_ARAC_FAMILY_1"/>
    <property type="match status" value="1"/>
</dbReference>
<dbReference type="AlphaFoldDB" id="A0A327NPW4"/>
<name>A0A327NPW4_9BACT</name>
<feature type="transmembrane region" description="Helical" evidence="4">
    <location>
        <begin position="6"/>
        <end position="26"/>
    </location>
</feature>
<evidence type="ECO:0000259" key="5">
    <source>
        <dbReference type="PROSITE" id="PS01124"/>
    </source>
</evidence>
<reference evidence="6 7" key="1">
    <citation type="submission" date="2018-06" db="EMBL/GenBank/DDBJ databases">
        <title>Spirosoma sp. HMF3257 Genome sequencing and assembly.</title>
        <authorList>
            <person name="Kang H."/>
            <person name="Cha I."/>
            <person name="Kim H."/>
            <person name="Kang J."/>
            <person name="Joh K."/>
        </authorList>
    </citation>
    <scope>NUCLEOTIDE SEQUENCE [LARGE SCALE GENOMIC DNA]</scope>
    <source>
        <strain evidence="6 7">HMF3257</strain>
    </source>
</reference>
<feature type="transmembrane region" description="Helical" evidence="4">
    <location>
        <begin position="63"/>
        <end position="84"/>
    </location>
</feature>
<dbReference type="EMBL" id="QLII01000001">
    <property type="protein sequence ID" value="RAI76775.1"/>
    <property type="molecule type" value="Genomic_DNA"/>
</dbReference>
<evidence type="ECO:0000313" key="6">
    <source>
        <dbReference type="EMBL" id="RAI76775.1"/>
    </source>
</evidence>
<accession>A0A327NPW4</accession>
<evidence type="ECO:0000313" key="7">
    <source>
        <dbReference type="Proteomes" id="UP000249016"/>
    </source>
</evidence>
<feature type="transmembrane region" description="Helical" evidence="4">
    <location>
        <begin position="220"/>
        <end position="237"/>
    </location>
</feature>
<keyword evidence="4" id="KW-0472">Membrane</keyword>
<dbReference type="OrthoDB" id="5492415at2"/>
<dbReference type="PANTHER" id="PTHR43280:SF29">
    <property type="entry name" value="ARAC-FAMILY TRANSCRIPTIONAL REGULATOR"/>
    <property type="match status" value="1"/>
</dbReference>
<dbReference type="RefSeq" id="WP_111346756.1">
    <property type="nucleotide sequence ID" value="NZ_QLII01000001.1"/>
</dbReference>
<dbReference type="PROSITE" id="PS01124">
    <property type="entry name" value="HTH_ARAC_FAMILY_2"/>
    <property type="match status" value="1"/>
</dbReference>
<keyword evidence="4" id="KW-1133">Transmembrane helix</keyword>
<feature type="transmembrane region" description="Helical" evidence="4">
    <location>
        <begin position="105"/>
        <end position="128"/>
    </location>
</feature>
<feature type="transmembrane region" description="Helical" evidence="4">
    <location>
        <begin position="148"/>
        <end position="165"/>
    </location>
</feature>
<feature type="transmembrane region" description="Helical" evidence="4">
    <location>
        <begin position="188"/>
        <end position="208"/>
    </location>
</feature>